<dbReference type="Pfam" id="PF22595">
    <property type="entry name" value="CFAP107"/>
    <property type="match status" value="1"/>
</dbReference>
<dbReference type="EMBL" id="JAHRIQ010069576">
    <property type="protein sequence ID" value="MEQ2242882.1"/>
    <property type="molecule type" value="Genomic_DNA"/>
</dbReference>
<dbReference type="InterPro" id="IPR054709">
    <property type="entry name" value="CFAP107"/>
</dbReference>
<evidence type="ECO:0000313" key="2">
    <source>
        <dbReference type="Proteomes" id="UP001482620"/>
    </source>
</evidence>
<keyword evidence="2" id="KW-1185">Reference proteome</keyword>
<sequence length="75" mass="8736">MGERHGTSWTSHQYNFTREPKIANSTSRVDYRPHWDFKPDVFERRSALMRAECFQSTHSTSILDCSQISIPKSST</sequence>
<reference evidence="1 2" key="1">
    <citation type="submission" date="2021-06" db="EMBL/GenBank/DDBJ databases">
        <authorList>
            <person name="Palmer J.M."/>
        </authorList>
    </citation>
    <scope>NUCLEOTIDE SEQUENCE [LARGE SCALE GENOMIC DNA]</scope>
    <source>
        <strain evidence="2">if_2019</strain>
        <tissue evidence="1">Muscle</tissue>
    </source>
</reference>
<comment type="caution">
    <text evidence="1">The sequence shown here is derived from an EMBL/GenBank/DDBJ whole genome shotgun (WGS) entry which is preliminary data.</text>
</comment>
<dbReference type="Proteomes" id="UP001482620">
    <property type="component" value="Unassembled WGS sequence"/>
</dbReference>
<accession>A0ABV0UCF7</accession>
<protein>
    <submittedName>
        <fullName evidence="1">Uncharacterized protein</fullName>
    </submittedName>
</protein>
<proteinExistence type="predicted"/>
<gene>
    <name evidence="1" type="ORF">ILYODFUR_001456</name>
</gene>
<name>A0ABV0UCF7_9TELE</name>
<evidence type="ECO:0000313" key="1">
    <source>
        <dbReference type="EMBL" id="MEQ2242882.1"/>
    </source>
</evidence>
<organism evidence="1 2">
    <name type="scientific">Ilyodon furcidens</name>
    <name type="common">goldbreast splitfin</name>
    <dbReference type="NCBI Taxonomy" id="33524"/>
    <lineage>
        <taxon>Eukaryota</taxon>
        <taxon>Metazoa</taxon>
        <taxon>Chordata</taxon>
        <taxon>Craniata</taxon>
        <taxon>Vertebrata</taxon>
        <taxon>Euteleostomi</taxon>
        <taxon>Actinopterygii</taxon>
        <taxon>Neopterygii</taxon>
        <taxon>Teleostei</taxon>
        <taxon>Neoteleostei</taxon>
        <taxon>Acanthomorphata</taxon>
        <taxon>Ovalentaria</taxon>
        <taxon>Atherinomorphae</taxon>
        <taxon>Cyprinodontiformes</taxon>
        <taxon>Goodeidae</taxon>
        <taxon>Ilyodon</taxon>
    </lineage>
</organism>